<dbReference type="InterPro" id="IPR021109">
    <property type="entry name" value="Peptidase_aspartic_dom_sf"/>
</dbReference>
<name>A0A371H3G4_MUCPR</name>
<dbReference type="OrthoDB" id="778454at2759"/>
<dbReference type="Proteomes" id="UP000257109">
    <property type="component" value="Unassembled WGS sequence"/>
</dbReference>
<organism evidence="2 3">
    <name type="scientific">Mucuna pruriens</name>
    <name type="common">Velvet bean</name>
    <name type="synonym">Dolichos pruriens</name>
    <dbReference type="NCBI Taxonomy" id="157652"/>
    <lineage>
        <taxon>Eukaryota</taxon>
        <taxon>Viridiplantae</taxon>
        <taxon>Streptophyta</taxon>
        <taxon>Embryophyta</taxon>
        <taxon>Tracheophyta</taxon>
        <taxon>Spermatophyta</taxon>
        <taxon>Magnoliopsida</taxon>
        <taxon>eudicotyledons</taxon>
        <taxon>Gunneridae</taxon>
        <taxon>Pentapetalae</taxon>
        <taxon>rosids</taxon>
        <taxon>fabids</taxon>
        <taxon>Fabales</taxon>
        <taxon>Fabaceae</taxon>
        <taxon>Papilionoideae</taxon>
        <taxon>50 kb inversion clade</taxon>
        <taxon>NPAAA clade</taxon>
        <taxon>indigoferoid/millettioid clade</taxon>
        <taxon>Phaseoleae</taxon>
        <taxon>Mucuna</taxon>
    </lineage>
</organism>
<accession>A0A371H3G4</accession>
<keyword evidence="3" id="KW-1185">Reference proteome</keyword>
<proteinExistence type="predicted"/>
<evidence type="ECO:0000313" key="2">
    <source>
        <dbReference type="EMBL" id="RDX97368.1"/>
    </source>
</evidence>
<comment type="caution">
    <text evidence="2">The sequence shown here is derived from an EMBL/GenBank/DDBJ whole genome shotgun (WGS) entry which is preliminary data.</text>
</comment>
<dbReference type="Gene3D" id="2.40.70.10">
    <property type="entry name" value="Acid Proteases"/>
    <property type="match status" value="1"/>
</dbReference>
<evidence type="ECO:0000313" key="3">
    <source>
        <dbReference type="Proteomes" id="UP000257109"/>
    </source>
</evidence>
<feature type="region of interest" description="Disordered" evidence="1">
    <location>
        <begin position="152"/>
        <end position="176"/>
    </location>
</feature>
<gene>
    <name evidence="2" type="ORF">CR513_19864</name>
</gene>
<protein>
    <submittedName>
        <fullName evidence="2">Uncharacterized protein</fullName>
    </submittedName>
</protein>
<reference evidence="2" key="1">
    <citation type="submission" date="2018-05" db="EMBL/GenBank/DDBJ databases">
        <title>Draft genome of Mucuna pruriens seed.</title>
        <authorList>
            <person name="Nnadi N.E."/>
            <person name="Vos R."/>
            <person name="Hasami M.H."/>
            <person name="Devisetty U.K."/>
            <person name="Aguiy J.C."/>
        </authorList>
    </citation>
    <scope>NUCLEOTIDE SEQUENCE [LARGE SCALE GENOMIC DNA]</scope>
    <source>
        <strain evidence="2">JCA_2017</strain>
    </source>
</reference>
<feature type="non-terminal residue" evidence="2">
    <location>
        <position position="1"/>
    </location>
</feature>
<dbReference type="PANTHER" id="PTHR33067">
    <property type="entry name" value="RNA-DIRECTED DNA POLYMERASE-RELATED"/>
    <property type="match status" value="1"/>
</dbReference>
<dbReference type="AlphaFoldDB" id="A0A371H3G4"/>
<evidence type="ECO:0000256" key="1">
    <source>
        <dbReference type="SAM" id="MobiDB-lite"/>
    </source>
</evidence>
<sequence length="287" mass="31889">MESIYFGQGRVKGHMQLNDLVLSRISKWLSTIKSTIPAYTAPTTAENATSRKLTISRGLDEEVSNKQFGVLFQQNMSTTIQDLKTQIGQLANIVSHLQSGRSGNLPSQIIPNSRGNESVVTLRSGKELPQITLHQEPRPTDTNSVLDANSEVPQEKSVPLPFPTWTPSARKPETDEEPLRMFQKIPKYAKFLKELCVHKRKKLKGGVKLGGICQDPEIFPVPCTIDNCTFVDAMLDLGALINVMPTSIYKSLNFDDLKLTRMTIQLANRSVVQPLGILEDVLVKSMS</sequence>
<dbReference type="EMBL" id="QJKJ01003672">
    <property type="protein sequence ID" value="RDX97368.1"/>
    <property type="molecule type" value="Genomic_DNA"/>
</dbReference>
<dbReference type="PANTHER" id="PTHR33067:SF9">
    <property type="entry name" value="RNA-DIRECTED DNA POLYMERASE"/>
    <property type="match status" value="1"/>
</dbReference>